<gene>
    <name evidence="1" type="ORF">S03H2_03849</name>
</gene>
<feature type="non-terminal residue" evidence="1">
    <location>
        <position position="80"/>
    </location>
</feature>
<dbReference type="AlphaFoldDB" id="X1ECY7"/>
<organism evidence="1">
    <name type="scientific">marine sediment metagenome</name>
    <dbReference type="NCBI Taxonomy" id="412755"/>
    <lineage>
        <taxon>unclassified sequences</taxon>
        <taxon>metagenomes</taxon>
        <taxon>ecological metagenomes</taxon>
    </lineage>
</organism>
<dbReference type="EMBL" id="BARU01001467">
    <property type="protein sequence ID" value="GAH31161.1"/>
    <property type="molecule type" value="Genomic_DNA"/>
</dbReference>
<evidence type="ECO:0000313" key="1">
    <source>
        <dbReference type="EMBL" id="GAH31161.1"/>
    </source>
</evidence>
<sequence length="80" mass="9282">MKNKIELLEKVLKKYRPDLDEQKRALISRESTKIESSGRIIYDALKQMNEEEKVLYLGSLSEAEHMGQHLSSMATYPKLV</sequence>
<accession>X1ECY7</accession>
<name>X1ECY7_9ZZZZ</name>
<proteinExistence type="predicted"/>
<protein>
    <submittedName>
        <fullName evidence="1">Uncharacterized protein</fullName>
    </submittedName>
</protein>
<comment type="caution">
    <text evidence="1">The sequence shown here is derived from an EMBL/GenBank/DDBJ whole genome shotgun (WGS) entry which is preliminary data.</text>
</comment>
<reference evidence="1" key="1">
    <citation type="journal article" date="2014" name="Front. Microbiol.">
        <title>High frequency of phylogenetically diverse reductive dehalogenase-homologous genes in deep subseafloor sedimentary metagenomes.</title>
        <authorList>
            <person name="Kawai M."/>
            <person name="Futagami T."/>
            <person name="Toyoda A."/>
            <person name="Takaki Y."/>
            <person name="Nishi S."/>
            <person name="Hori S."/>
            <person name="Arai W."/>
            <person name="Tsubouchi T."/>
            <person name="Morono Y."/>
            <person name="Uchiyama I."/>
            <person name="Ito T."/>
            <person name="Fujiyama A."/>
            <person name="Inagaki F."/>
            <person name="Takami H."/>
        </authorList>
    </citation>
    <scope>NUCLEOTIDE SEQUENCE</scope>
    <source>
        <strain evidence="1">Expedition CK06-06</strain>
    </source>
</reference>